<dbReference type="Gene3D" id="3.30.390.50">
    <property type="entry name" value="CO dehydrogenase flavoprotein, C-terminal domain"/>
    <property type="match status" value="1"/>
</dbReference>
<dbReference type="PROSITE" id="PS51733">
    <property type="entry name" value="BPL_LPL_CATALYTIC"/>
    <property type="match status" value="1"/>
</dbReference>
<dbReference type="UniPathway" id="UPA00537">
    <property type="reaction ID" value="UER00595"/>
</dbReference>
<dbReference type="STRING" id="58919.A0A316Z2P3"/>
<dbReference type="Gene3D" id="3.30.930.10">
    <property type="entry name" value="Bira Bifunctional Protein, Domain 2"/>
    <property type="match status" value="1"/>
</dbReference>
<dbReference type="RefSeq" id="XP_025596118.1">
    <property type="nucleotide sequence ID" value="XM_025745482.1"/>
</dbReference>
<evidence type="ECO:0000256" key="1">
    <source>
        <dbReference type="ARBA" id="ARBA00003253"/>
    </source>
</evidence>
<dbReference type="OrthoDB" id="201621at2759"/>
<dbReference type="GO" id="GO:0009249">
    <property type="term" value="P:protein lipoylation"/>
    <property type="evidence" value="ECO:0007669"/>
    <property type="project" value="InterPro"/>
</dbReference>
<dbReference type="SUPFAM" id="SSF55681">
    <property type="entry name" value="Class II aaRS and biotin synthetases"/>
    <property type="match status" value="1"/>
</dbReference>
<dbReference type="PANTHER" id="PTHR12561:SF3">
    <property type="entry name" value="LIPOYLTRANSFERASE 1, MITOCHONDRIAL"/>
    <property type="match status" value="1"/>
</dbReference>
<feature type="compositionally biased region" description="Low complexity" evidence="5">
    <location>
        <begin position="25"/>
        <end position="39"/>
    </location>
</feature>
<dbReference type="InterPro" id="IPR004562">
    <property type="entry name" value="LipoylTrfase_LipoateP_Ligase"/>
</dbReference>
<comment type="pathway">
    <text evidence="2">Protein modification; protein lipoylation via exogenous pathway; protein N(6)-(lipoyl)lysine from lipoate: step 2/2.</text>
</comment>
<dbReference type="CDD" id="cd16443">
    <property type="entry name" value="LplA"/>
    <property type="match status" value="1"/>
</dbReference>
<dbReference type="PANTHER" id="PTHR12561">
    <property type="entry name" value="LIPOATE-PROTEIN LIGASE"/>
    <property type="match status" value="1"/>
</dbReference>
<sequence length="440" mass="47466">MSCHGVALRRLAPAGLPRLAQPVPRIGASRSASTRSGGAPEVYLSRSTSPSFNLTLEEHLFRTRPADAPLCLIYRNTPCVVLGRNQNPWKELDVREMRRLGLQWTRRRSGGGAVYHDLGNSNYSFHVARDDFLRATHSELVVRALNAAPIELTAPADPSAVSDQLLGTPSGAYVNARNDICVRVRMGGSAAADQGAERKVSGSAYKLISARAYHHGTMLLSAQLSALGSSLHDARGAALVSKGVASVPSPVVNLSTAYPHRAHALTHEVFEESVSAEFARVYGSGRVEHVDETHAIAQEERFVKGREELRSWQWTHGQTPEFTHELRFDAAAAKASAADLRNASFSLALRVKGGVIEEATLADVSAAGDETAIRAVVARMSGARYDTLATAPLREGGETPADTQQETERALRELQYTETGEGDAESRTARSLVAWLKCAL</sequence>
<dbReference type="InterPro" id="IPR045864">
    <property type="entry name" value="aa-tRNA-synth_II/BPL/LPL"/>
</dbReference>
<gene>
    <name evidence="7" type="ORF">FA09DRAFT_362515</name>
</gene>
<proteinExistence type="inferred from homology"/>
<dbReference type="InterPro" id="IPR004143">
    <property type="entry name" value="BPL_LPL_catalytic"/>
</dbReference>
<reference evidence="7 8" key="1">
    <citation type="journal article" date="2018" name="Mol. Biol. Evol.">
        <title>Broad Genomic Sampling Reveals a Smut Pathogenic Ancestry of the Fungal Clade Ustilaginomycotina.</title>
        <authorList>
            <person name="Kijpornyongpan T."/>
            <person name="Mondo S.J."/>
            <person name="Barry K."/>
            <person name="Sandor L."/>
            <person name="Lee J."/>
            <person name="Lipzen A."/>
            <person name="Pangilinan J."/>
            <person name="LaButti K."/>
            <person name="Hainaut M."/>
            <person name="Henrissat B."/>
            <person name="Grigoriev I.V."/>
            <person name="Spatafora J.W."/>
            <person name="Aime M.C."/>
        </authorList>
    </citation>
    <scope>NUCLEOTIDE SEQUENCE [LARGE SCALE GENOMIC DNA]</scope>
    <source>
        <strain evidence="7 8">MCA 4186</strain>
    </source>
</reference>
<name>A0A316Z2P3_9BASI</name>
<evidence type="ECO:0000313" key="8">
    <source>
        <dbReference type="Proteomes" id="UP000245946"/>
    </source>
</evidence>
<dbReference type="GeneID" id="37273026"/>
<protein>
    <recommendedName>
        <fullName evidence="4">Putative lipoate-protein ligase A</fullName>
    </recommendedName>
</protein>
<dbReference type="Proteomes" id="UP000245946">
    <property type="component" value="Unassembled WGS sequence"/>
</dbReference>
<evidence type="ECO:0000313" key="7">
    <source>
        <dbReference type="EMBL" id="PWN95839.1"/>
    </source>
</evidence>
<evidence type="ECO:0000259" key="6">
    <source>
        <dbReference type="PROSITE" id="PS51733"/>
    </source>
</evidence>
<keyword evidence="8" id="KW-1185">Reference proteome</keyword>
<comment type="function">
    <text evidence="1">Catalyzes both the ATP-dependent activation of exogenously supplied lipoate to lipoyl-AMP and the transfer of the activated lipoyl onto the lipoyl domains of lipoate-dependent enzymes.</text>
</comment>
<feature type="domain" description="BPL/LPL catalytic" evidence="6">
    <location>
        <begin position="65"/>
        <end position="286"/>
    </location>
</feature>
<evidence type="ECO:0000256" key="4">
    <source>
        <dbReference type="ARBA" id="ARBA00015925"/>
    </source>
</evidence>
<evidence type="ECO:0000256" key="5">
    <source>
        <dbReference type="SAM" id="MobiDB-lite"/>
    </source>
</evidence>
<evidence type="ECO:0000256" key="2">
    <source>
        <dbReference type="ARBA" id="ARBA00005085"/>
    </source>
</evidence>
<dbReference type="Pfam" id="PF21948">
    <property type="entry name" value="LplA-B_cat"/>
    <property type="match status" value="1"/>
</dbReference>
<evidence type="ECO:0000256" key="3">
    <source>
        <dbReference type="ARBA" id="ARBA00008242"/>
    </source>
</evidence>
<dbReference type="GO" id="GO:0005739">
    <property type="term" value="C:mitochondrion"/>
    <property type="evidence" value="ECO:0007669"/>
    <property type="project" value="TreeGrafter"/>
</dbReference>
<organism evidence="7 8">
    <name type="scientific">Tilletiopsis washingtonensis</name>
    <dbReference type="NCBI Taxonomy" id="58919"/>
    <lineage>
        <taxon>Eukaryota</taxon>
        <taxon>Fungi</taxon>
        <taxon>Dikarya</taxon>
        <taxon>Basidiomycota</taxon>
        <taxon>Ustilaginomycotina</taxon>
        <taxon>Exobasidiomycetes</taxon>
        <taxon>Entylomatales</taxon>
        <taxon>Entylomatales incertae sedis</taxon>
        <taxon>Tilletiopsis</taxon>
    </lineage>
</organism>
<feature type="region of interest" description="Disordered" evidence="5">
    <location>
        <begin position="25"/>
        <end position="44"/>
    </location>
</feature>
<comment type="similarity">
    <text evidence="3">Belongs to the LplA family.</text>
</comment>
<dbReference type="AlphaFoldDB" id="A0A316Z2P3"/>
<dbReference type="GO" id="GO:0017118">
    <property type="term" value="F:lipoyltransferase activity"/>
    <property type="evidence" value="ECO:0007669"/>
    <property type="project" value="TreeGrafter"/>
</dbReference>
<accession>A0A316Z2P3</accession>
<dbReference type="EMBL" id="KZ819302">
    <property type="protein sequence ID" value="PWN95839.1"/>
    <property type="molecule type" value="Genomic_DNA"/>
</dbReference>